<reference evidence="6" key="1">
    <citation type="submission" date="2023-12" db="EMBL/GenBank/DDBJ databases">
        <title>Novel isolates from deep terrestrial aquifers shed light on the physiology and ecology of the class Limnochordia.</title>
        <authorList>
            <person name="Karnachuk O.V."/>
            <person name="Lukina A.P."/>
            <person name="Avakyan M.R."/>
            <person name="Kadnikov V."/>
            <person name="Begmatov S."/>
            <person name="Beletsky A.V."/>
            <person name="Mardanov A.V."/>
            <person name="Ravin N.V."/>
        </authorList>
    </citation>
    <scope>NUCLEOTIDE SEQUENCE [LARGE SCALE GENOMIC DNA]</scope>
    <source>
        <strain evidence="6">LN</strain>
    </source>
</reference>
<keyword evidence="2 3" id="KW-0732">Signal</keyword>
<dbReference type="Gene3D" id="3.40.50.2300">
    <property type="match status" value="2"/>
</dbReference>
<dbReference type="Pfam" id="PF13458">
    <property type="entry name" value="Peripla_BP_6"/>
    <property type="match status" value="1"/>
</dbReference>
<dbReference type="Proteomes" id="UP001333102">
    <property type="component" value="Chromosome"/>
</dbReference>
<feature type="domain" description="Leucine-binding protein" evidence="4">
    <location>
        <begin position="26"/>
        <end position="371"/>
    </location>
</feature>
<keyword evidence="6" id="KW-1185">Reference proteome</keyword>
<proteinExistence type="inferred from homology"/>
<feature type="chain" id="PRO_5046527728" evidence="3">
    <location>
        <begin position="17"/>
        <end position="386"/>
    </location>
</feature>
<dbReference type="SUPFAM" id="SSF53822">
    <property type="entry name" value="Periplasmic binding protein-like I"/>
    <property type="match status" value="1"/>
</dbReference>
<evidence type="ECO:0000256" key="2">
    <source>
        <dbReference type="ARBA" id="ARBA00022729"/>
    </source>
</evidence>
<evidence type="ECO:0000256" key="3">
    <source>
        <dbReference type="SAM" id="SignalP"/>
    </source>
</evidence>
<feature type="signal peptide" evidence="3">
    <location>
        <begin position="1"/>
        <end position="16"/>
    </location>
</feature>
<dbReference type="EMBL" id="CP141614">
    <property type="protein sequence ID" value="WRP14715.1"/>
    <property type="molecule type" value="Genomic_DNA"/>
</dbReference>
<gene>
    <name evidence="5" type="ORF">VLY81_00665</name>
</gene>
<evidence type="ECO:0000313" key="6">
    <source>
        <dbReference type="Proteomes" id="UP001333102"/>
    </source>
</evidence>
<name>A0ABZ1BQ55_9FIRM</name>
<sequence>MAIALAAVLASGAAQAAERGISAGEVVIGTSTPLSGPAAPWGATALGAEAYLAHINQQGGIHGRRIRFEIRDDAYLPPRAVANVRELVDRVGVFAIVGLIGTANTLAVRDYLIANQVLWITPTADAQVWVGYQDTRYLFVTYPNYLQEAIILGRYAIEELGARTLAVFYQNDDYGKTGLAGVQQAVEASGGRARLVAAVPYELTETDLSGHALRLRQSGAEALVLYATPRHGAMIAAEIAKIGYQPHRLATFTLADPVMATLAGPAWEGTIVTGFFDFPGTNPRVDQVLSIITERRPELAQTPFNALAGVAFLEPLLEGLRRAGPDLTRERFVQAMETLQGWDGELLQDVTFGPGRRQGLEAIFLAQYRNGQPVRLTDWIPYPVEF</sequence>
<organism evidence="5 6">
    <name type="scientific">Geochorda subterranea</name>
    <dbReference type="NCBI Taxonomy" id="3109564"/>
    <lineage>
        <taxon>Bacteria</taxon>
        <taxon>Bacillati</taxon>
        <taxon>Bacillota</taxon>
        <taxon>Limnochordia</taxon>
        <taxon>Limnochordales</taxon>
        <taxon>Geochordaceae</taxon>
        <taxon>Geochorda</taxon>
    </lineage>
</organism>
<dbReference type="InterPro" id="IPR028082">
    <property type="entry name" value="Peripla_BP_I"/>
</dbReference>
<dbReference type="RefSeq" id="WP_324669085.1">
    <property type="nucleotide sequence ID" value="NZ_CP141614.1"/>
</dbReference>
<evidence type="ECO:0000313" key="5">
    <source>
        <dbReference type="EMBL" id="WRP14715.1"/>
    </source>
</evidence>
<evidence type="ECO:0000256" key="1">
    <source>
        <dbReference type="ARBA" id="ARBA00010062"/>
    </source>
</evidence>
<protein>
    <submittedName>
        <fullName evidence="5">ABC transporter substrate-binding protein</fullName>
    </submittedName>
</protein>
<dbReference type="InterPro" id="IPR028081">
    <property type="entry name" value="Leu-bd"/>
</dbReference>
<comment type="similarity">
    <text evidence="1">Belongs to the leucine-binding protein family.</text>
</comment>
<dbReference type="PANTHER" id="PTHR47235:SF1">
    <property type="entry name" value="BLR6548 PROTEIN"/>
    <property type="match status" value="1"/>
</dbReference>
<accession>A0ABZ1BQ55</accession>
<dbReference type="PANTHER" id="PTHR47235">
    <property type="entry name" value="BLR6548 PROTEIN"/>
    <property type="match status" value="1"/>
</dbReference>
<evidence type="ECO:0000259" key="4">
    <source>
        <dbReference type="Pfam" id="PF13458"/>
    </source>
</evidence>
<dbReference type="CDD" id="cd06343">
    <property type="entry name" value="PBP1_ABC_ligand_binding-like"/>
    <property type="match status" value="1"/>
</dbReference>